<dbReference type="AlphaFoldDB" id="A0A8H7DX07"/>
<comment type="caution">
    <text evidence="2">The sequence shown here is derived from an EMBL/GenBank/DDBJ whole genome shotgun (WGS) entry which is preliminary data.</text>
</comment>
<dbReference type="PANTHER" id="PTHR12461:SF99">
    <property type="entry name" value="BIFUNCTIONAL PEPTIDASE AND (3S)-LYSYL HYDROXYLASE JMJD7"/>
    <property type="match status" value="1"/>
</dbReference>
<feature type="domain" description="JmjC" evidence="1">
    <location>
        <begin position="157"/>
        <end position="335"/>
    </location>
</feature>
<organism evidence="2 3">
    <name type="scientific">Pleurotus ostreatus</name>
    <name type="common">Oyster mushroom</name>
    <name type="synonym">White-rot fungus</name>
    <dbReference type="NCBI Taxonomy" id="5322"/>
    <lineage>
        <taxon>Eukaryota</taxon>
        <taxon>Fungi</taxon>
        <taxon>Dikarya</taxon>
        <taxon>Basidiomycota</taxon>
        <taxon>Agaricomycotina</taxon>
        <taxon>Agaricomycetes</taxon>
        <taxon>Agaricomycetidae</taxon>
        <taxon>Agaricales</taxon>
        <taxon>Pleurotineae</taxon>
        <taxon>Pleurotaceae</taxon>
        <taxon>Pleurotus</taxon>
    </lineage>
</organism>
<evidence type="ECO:0000313" key="3">
    <source>
        <dbReference type="Proteomes" id="UP000623687"/>
    </source>
</evidence>
<dbReference type="InterPro" id="IPR014710">
    <property type="entry name" value="RmlC-like_jellyroll"/>
</dbReference>
<dbReference type="PROSITE" id="PS51184">
    <property type="entry name" value="JMJC"/>
    <property type="match status" value="1"/>
</dbReference>
<dbReference type="GeneID" id="59375233"/>
<dbReference type="OrthoDB" id="424465at2759"/>
<dbReference type="SUPFAM" id="SSF51197">
    <property type="entry name" value="Clavaminate synthase-like"/>
    <property type="match status" value="1"/>
</dbReference>
<evidence type="ECO:0000259" key="1">
    <source>
        <dbReference type="PROSITE" id="PS51184"/>
    </source>
</evidence>
<dbReference type="VEuPathDB" id="FungiDB:PC9H_005415"/>
<dbReference type="InterPro" id="IPR041667">
    <property type="entry name" value="Cupin_8"/>
</dbReference>
<dbReference type="Proteomes" id="UP000623687">
    <property type="component" value="Unassembled WGS sequence"/>
</dbReference>
<gene>
    <name evidence="2" type="ORF">PC9H_005415</name>
</gene>
<dbReference type="RefSeq" id="XP_036633490.1">
    <property type="nucleotide sequence ID" value="XM_036774988.1"/>
</dbReference>
<dbReference type="EMBL" id="JACETU010000003">
    <property type="protein sequence ID" value="KAF7433463.1"/>
    <property type="molecule type" value="Genomic_DNA"/>
</dbReference>
<dbReference type="PANTHER" id="PTHR12461">
    <property type="entry name" value="HYPOXIA-INDUCIBLE FACTOR 1 ALPHA INHIBITOR-RELATED"/>
    <property type="match status" value="1"/>
</dbReference>
<dbReference type="InterPro" id="IPR003347">
    <property type="entry name" value="JmjC_dom"/>
</dbReference>
<sequence>MERTSESLSWLSEEYFDLNGSYYETLRAPPTALEFSRLVHISKPVVIEGFKLPALHQWSDDYLIRKMGSRTFSVAVTPNGRADAVTRGPDGRLYFVEPYARDMTMEAFLSTIHDSKSTKHALLIPCSSHGPLGTRGGEGNIHYLQSQNGNLFTNEYFEGSSEDPSEFEPLRADVLAEVPWCTEALGRPPDAVNLWIGDSMSVTSIHNDPYENIYTVIRGAKHFTLLPPTDSCYLKERSYPHATYTRPNPSSQELVLTPSLLAPTVRWSSIQDPGAPGALDERAHPINITLTAGQTLYLPPGWWHHVRQSEELTIAINWWYDIESQGMSWVVLRFLRGPPEVPSGNGSDDENSE</sequence>
<protein>
    <recommendedName>
        <fullName evidence="1">JmjC domain-containing protein</fullName>
    </recommendedName>
</protein>
<accession>A0A8H7DX07</accession>
<name>A0A8H7DX07_PLEOS</name>
<evidence type="ECO:0000313" key="2">
    <source>
        <dbReference type="EMBL" id="KAF7433463.1"/>
    </source>
</evidence>
<keyword evidence="3" id="KW-1185">Reference proteome</keyword>
<dbReference type="SMART" id="SM00558">
    <property type="entry name" value="JmjC"/>
    <property type="match status" value="1"/>
</dbReference>
<dbReference type="Gene3D" id="2.60.120.10">
    <property type="entry name" value="Jelly Rolls"/>
    <property type="match status" value="1"/>
</dbReference>
<proteinExistence type="predicted"/>
<reference evidence="2" key="1">
    <citation type="submission" date="2019-07" db="EMBL/GenBank/DDBJ databases">
        <authorList>
            <person name="Palmer J.M."/>
        </authorList>
    </citation>
    <scope>NUCLEOTIDE SEQUENCE</scope>
    <source>
        <strain evidence="2">PC9</strain>
    </source>
</reference>
<dbReference type="Pfam" id="PF13621">
    <property type="entry name" value="Cupin_8"/>
    <property type="match status" value="1"/>
</dbReference>